<proteinExistence type="predicted"/>
<dbReference type="EMBL" id="KV748255">
    <property type="protein sequence ID" value="OCK87772.1"/>
    <property type="molecule type" value="Genomic_DNA"/>
</dbReference>
<evidence type="ECO:0000313" key="1">
    <source>
        <dbReference type="EMBL" id="OCK87772.1"/>
    </source>
</evidence>
<evidence type="ECO:0000313" key="2">
    <source>
        <dbReference type="Proteomes" id="UP000250078"/>
    </source>
</evidence>
<reference evidence="1 2" key="1">
    <citation type="journal article" date="2016" name="Nat. Commun.">
        <title>Ectomycorrhizal ecology is imprinted in the genome of the dominant symbiotic fungus Cenococcum geophilum.</title>
        <authorList>
            <consortium name="DOE Joint Genome Institute"/>
            <person name="Peter M."/>
            <person name="Kohler A."/>
            <person name="Ohm R.A."/>
            <person name="Kuo A."/>
            <person name="Krutzmann J."/>
            <person name="Morin E."/>
            <person name="Arend M."/>
            <person name="Barry K.W."/>
            <person name="Binder M."/>
            <person name="Choi C."/>
            <person name="Clum A."/>
            <person name="Copeland A."/>
            <person name="Grisel N."/>
            <person name="Haridas S."/>
            <person name="Kipfer T."/>
            <person name="LaButti K."/>
            <person name="Lindquist E."/>
            <person name="Lipzen A."/>
            <person name="Maire R."/>
            <person name="Meier B."/>
            <person name="Mihaltcheva S."/>
            <person name="Molinier V."/>
            <person name="Murat C."/>
            <person name="Poggeler S."/>
            <person name="Quandt C.A."/>
            <person name="Sperisen C."/>
            <person name="Tritt A."/>
            <person name="Tisserant E."/>
            <person name="Crous P.W."/>
            <person name="Henrissat B."/>
            <person name="Nehls U."/>
            <person name="Egli S."/>
            <person name="Spatafora J.W."/>
            <person name="Grigoriev I.V."/>
            <person name="Martin F.M."/>
        </authorList>
    </citation>
    <scope>NUCLEOTIDE SEQUENCE [LARGE SCALE GENOMIC DNA]</scope>
    <source>
        <strain evidence="1 2">1.58</strain>
    </source>
</reference>
<gene>
    <name evidence="1" type="ORF">K441DRAFT_741406</name>
</gene>
<protein>
    <submittedName>
        <fullName evidence="1">Uncharacterized protein</fullName>
    </submittedName>
</protein>
<organism evidence="1 2">
    <name type="scientific">Cenococcum geophilum 1.58</name>
    <dbReference type="NCBI Taxonomy" id="794803"/>
    <lineage>
        <taxon>Eukaryota</taxon>
        <taxon>Fungi</taxon>
        <taxon>Dikarya</taxon>
        <taxon>Ascomycota</taxon>
        <taxon>Pezizomycotina</taxon>
        <taxon>Dothideomycetes</taxon>
        <taxon>Pleosporomycetidae</taxon>
        <taxon>Gloniales</taxon>
        <taxon>Gloniaceae</taxon>
        <taxon>Cenococcum</taxon>
    </lineage>
</organism>
<keyword evidence="2" id="KW-1185">Reference proteome</keyword>
<accession>A0ACC8EN21</accession>
<dbReference type="Proteomes" id="UP000250078">
    <property type="component" value="Unassembled WGS sequence"/>
</dbReference>
<name>A0ACC8EN21_9PEZI</name>
<sequence length="52" mass="6381">MGKQFPKTNKEVRRYIKEEWEKLQLDDFKRYVDQMHDRCEAIILANGGHTKW</sequence>